<dbReference type="InterPro" id="IPR001670">
    <property type="entry name" value="ADH_Fe/GldA"/>
</dbReference>
<organism evidence="4 5">
    <name type="scientific">Candidatus Scatomorpha merdipullorum</name>
    <dbReference type="NCBI Taxonomy" id="2840927"/>
    <lineage>
        <taxon>Bacteria</taxon>
        <taxon>Bacillati</taxon>
        <taxon>Bacillota</taxon>
        <taxon>Clostridia</taxon>
        <taxon>Eubacteriales</taxon>
        <taxon>Candidatus Scatomorpha</taxon>
    </lineage>
</organism>
<reference evidence="4" key="2">
    <citation type="journal article" date="2021" name="PeerJ">
        <title>Extensive microbial diversity within the chicken gut microbiome revealed by metagenomics and culture.</title>
        <authorList>
            <person name="Gilroy R."/>
            <person name="Ravi A."/>
            <person name="Getino M."/>
            <person name="Pursley I."/>
            <person name="Horton D.L."/>
            <person name="Alikhan N.F."/>
            <person name="Baker D."/>
            <person name="Gharbi K."/>
            <person name="Hall N."/>
            <person name="Watson M."/>
            <person name="Adriaenssens E.M."/>
            <person name="Foster-Nyarko E."/>
            <person name="Jarju S."/>
            <person name="Secka A."/>
            <person name="Antonio M."/>
            <person name="Oren A."/>
            <person name="Chaudhuri R.R."/>
            <person name="La Ragione R."/>
            <person name="Hildebrand F."/>
            <person name="Pallen M.J."/>
        </authorList>
    </citation>
    <scope>NUCLEOTIDE SEQUENCE</scope>
    <source>
        <strain evidence="4">ChiHjej10B9-9673</strain>
    </source>
</reference>
<dbReference type="InterPro" id="IPR044731">
    <property type="entry name" value="BDH-like"/>
</dbReference>
<evidence type="ECO:0000313" key="4">
    <source>
        <dbReference type="EMBL" id="HIS67555.1"/>
    </source>
</evidence>
<dbReference type="GO" id="GO:1990002">
    <property type="term" value="F:methylglyoxal reductase (NADPH) (acetol producing) activity"/>
    <property type="evidence" value="ECO:0007669"/>
    <property type="project" value="TreeGrafter"/>
</dbReference>
<dbReference type="GO" id="GO:0008106">
    <property type="term" value="F:alcohol dehydrogenase (NADP+) activity"/>
    <property type="evidence" value="ECO:0007669"/>
    <property type="project" value="TreeGrafter"/>
</dbReference>
<evidence type="ECO:0000259" key="2">
    <source>
        <dbReference type="Pfam" id="PF00465"/>
    </source>
</evidence>
<feature type="domain" description="Alcohol dehydrogenase iron-type/glycerol dehydrogenase GldA" evidence="2">
    <location>
        <begin position="9"/>
        <end position="176"/>
    </location>
</feature>
<evidence type="ECO:0000256" key="1">
    <source>
        <dbReference type="ARBA" id="ARBA00023002"/>
    </source>
</evidence>
<evidence type="ECO:0000313" key="5">
    <source>
        <dbReference type="Proteomes" id="UP000824001"/>
    </source>
</evidence>
<dbReference type="GO" id="GO:0046872">
    <property type="term" value="F:metal ion binding"/>
    <property type="evidence" value="ECO:0007669"/>
    <property type="project" value="InterPro"/>
</dbReference>
<dbReference type="Proteomes" id="UP000824001">
    <property type="component" value="Unassembled WGS sequence"/>
</dbReference>
<keyword evidence="1" id="KW-0560">Oxidoreductase</keyword>
<feature type="domain" description="Fe-containing alcohol dehydrogenase-like C-terminal" evidence="3">
    <location>
        <begin position="187"/>
        <end position="363"/>
    </location>
</feature>
<dbReference type="Pfam" id="PF25137">
    <property type="entry name" value="ADH_Fe_C"/>
    <property type="match status" value="1"/>
</dbReference>
<dbReference type="GO" id="GO:0005829">
    <property type="term" value="C:cytosol"/>
    <property type="evidence" value="ECO:0007669"/>
    <property type="project" value="TreeGrafter"/>
</dbReference>
<dbReference type="SUPFAM" id="SSF56796">
    <property type="entry name" value="Dehydroquinate synthase-like"/>
    <property type="match status" value="1"/>
</dbReference>
<dbReference type="GO" id="GO:1990362">
    <property type="term" value="F:butanol dehydrogenase (NAD+) activity"/>
    <property type="evidence" value="ECO:0007669"/>
    <property type="project" value="InterPro"/>
</dbReference>
<dbReference type="InterPro" id="IPR056798">
    <property type="entry name" value="ADH_Fe_C"/>
</dbReference>
<reference evidence="4" key="1">
    <citation type="submission" date="2020-10" db="EMBL/GenBank/DDBJ databases">
        <authorList>
            <person name="Gilroy R."/>
        </authorList>
    </citation>
    <scope>NUCLEOTIDE SEQUENCE</scope>
    <source>
        <strain evidence="4">ChiHjej10B9-9673</strain>
    </source>
</reference>
<dbReference type="PANTHER" id="PTHR43633:SF1">
    <property type="entry name" value="ALCOHOL DEHYDROGENASE YQHD"/>
    <property type="match status" value="1"/>
</dbReference>
<proteinExistence type="predicted"/>
<evidence type="ECO:0000259" key="3">
    <source>
        <dbReference type="Pfam" id="PF25137"/>
    </source>
</evidence>
<dbReference type="CDD" id="cd08187">
    <property type="entry name" value="BDH"/>
    <property type="match status" value="1"/>
</dbReference>
<comment type="caution">
    <text evidence="4">The sequence shown here is derived from an EMBL/GenBank/DDBJ whole genome shotgun (WGS) entry which is preliminary data.</text>
</comment>
<dbReference type="AlphaFoldDB" id="A0A9D1JVG9"/>
<gene>
    <name evidence="4" type="ORF">IAC18_08310</name>
</gene>
<dbReference type="Pfam" id="PF00465">
    <property type="entry name" value="Fe-ADH"/>
    <property type="match status" value="1"/>
</dbReference>
<dbReference type="Gene3D" id="1.20.1090.10">
    <property type="entry name" value="Dehydroquinate synthase-like - alpha domain"/>
    <property type="match status" value="1"/>
</dbReference>
<dbReference type="PANTHER" id="PTHR43633">
    <property type="entry name" value="ALCOHOL DEHYDROGENASE YQHD"/>
    <property type="match status" value="1"/>
</dbReference>
<accession>A0A9D1JVG9</accession>
<sequence>MLNFDLCTPTRVCFGRGRENEAGALIAAQGARRPLVCYGGGSALRSGLIDRVRASIEAAGLECVLLGGVQANPTAEFASYTARFAAEKGCDFLLAVGGGSVIDNVKMAAYCVRTGWEPWDVTTHKVTPAERLGVGVILTIAATGSETSNSAVLTNEGLKRGFSSDLNRPDFAIMNPELTFTLPPYQTACGVVDILMHTMERYMCTNEDNALVDELSEGLLRTVIAAGRRAMAQPDDYEARAALMYAGSLSHNGLTGAGRECGLWAHKLEHEMSGLRPEIAHGAGLAVVWPAYLEFFAARGAGEARLLRYAQRIWGIAPDFEHPERSVRAGIEATRAYFAELGMPKTLRELGLREEDIAVMSGKCTDNGAKILPAILPLGRVETEEIFRMCL</sequence>
<protein>
    <submittedName>
        <fullName evidence="4">Iron-containing alcohol dehydrogenase</fullName>
    </submittedName>
</protein>
<name>A0A9D1JVG9_9FIRM</name>
<dbReference type="Gene3D" id="3.40.50.1970">
    <property type="match status" value="1"/>
</dbReference>
<dbReference type="EMBL" id="DVJK01000236">
    <property type="protein sequence ID" value="HIS67555.1"/>
    <property type="molecule type" value="Genomic_DNA"/>
</dbReference>
<dbReference type="FunFam" id="3.40.50.1970:FF:000003">
    <property type="entry name" value="Alcohol dehydrogenase, iron-containing"/>
    <property type="match status" value="1"/>
</dbReference>